<evidence type="ECO:0000256" key="4">
    <source>
        <dbReference type="ARBA" id="ARBA00022692"/>
    </source>
</evidence>
<dbReference type="InterPro" id="IPR029044">
    <property type="entry name" value="Nucleotide-diphossugar_trans"/>
</dbReference>
<dbReference type="InterPro" id="IPR050321">
    <property type="entry name" value="Glycosyltr_2/OpgH_subfam"/>
</dbReference>
<dbReference type="GeneID" id="72462315"/>
<evidence type="ECO:0000313" key="9">
    <source>
        <dbReference type="EMBL" id="TDG80919.1"/>
    </source>
</evidence>
<dbReference type="SUPFAM" id="SSF53448">
    <property type="entry name" value="Nucleotide-diphospho-sugar transferases"/>
    <property type="match status" value="1"/>
</dbReference>
<name>A0A4R5NTR5_LENBU</name>
<gene>
    <name evidence="9" type="ORF">C5L32_002310</name>
</gene>
<dbReference type="EMBL" id="PUFP01000012">
    <property type="protein sequence ID" value="TDG80919.1"/>
    <property type="molecule type" value="Genomic_DNA"/>
</dbReference>
<dbReference type="PANTHER" id="PTHR43867">
    <property type="entry name" value="CELLULOSE SYNTHASE CATALYTIC SUBUNIT A [UDP-FORMING]"/>
    <property type="match status" value="1"/>
</dbReference>
<keyword evidence="3" id="KW-0808">Transferase</keyword>
<evidence type="ECO:0000259" key="8">
    <source>
        <dbReference type="Pfam" id="PF00535"/>
    </source>
</evidence>
<proteinExistence type="predicted"/>
<evidence type="ECO:0000313" key="10">
    <source>
        <dbReference type="Proteomes" id="UP000295181"/>
    </source>
</evidence>
<accession>A0A4R5NTR5</accession>
<reference evidence="9 10" key="1">
    <citation type="journal article" date="2019" name="Appl. Microbiol. Biotechnol.">
        <title>Uncovering carbohydrate metabolism through a genotype-phenotype association study of 56 lactic acid bacteria genomes.</title>
        <authorList>
            <person name="Buron-Moles G."/>
            <person name="Chailyan A."/>
            <person name="Dolejs I."/>
            <person name="Forster J."/>
            <person name="Miks M.H."/>
        </authorList>
    </citation>
    <scope>NUCLEOTIDE SEQUENCE [LARGE SCALE GENOMIC DNA]</scope>
    <source>
        <strain evidence="9 10">ATCC 4005</strain>
    </source>
</reference>
<keyword evidence="2" id="KW-0328">Glycosyltransferase</keyword>
<evidence type="ECO:0000256" key="3">
    <source>
        <dbReference type="ARBA" id="ARBA00022679"/>
    </source>
</evidence>
<comment type="subcellular location">
    <subcellularLocation>
        <location evidence="1">Membrane</location>
        <topology evidence="1">Multi-pass membrane protein</topology>
    </subcellularLocation>
</comment>
<feature type="transmembrane region" description="Helical" evidence="7">
    <location>
        <begin position="6"/>
        <end position="27"/>
    </location>
</feature>
<dbReference type="GO" id="GO:0016020">
    <property type="term" value="C:membrane"/>
    <property type="evidence" value="ECO:0007669"/>
    <property type="project" value="UniProtKB-SubCell"/>
</dbReference>
<keyword evidence="4 7" id="KW-0812">Transmembrane</keyword>
<dbReference type="RefSeq" id="WP_225424183.1">
    <property type="nucleotide sequence ID" value="NZ_AZDM01000015.1"/>
</dbReference>
<evidence type="ECO:0000256" key="1">
    <source>
        <dbReference type="ARBA" id="ARBA00004141"/>
    </source>
</evidence>
<evidence type="ECO:0000256" key="6">
    <source>
        <dbReference type="ARBA" id="ARBA00023136"/>
    </source>
</evidence>
<organism evidence="9 10">
    <name type="scientific">Lentilactobacillus buchneri DSM 20057</name>
    <dbReference type="NCBI Taxonomy" id="1423728"/>
    <lineage>
        <taxon>Bacteria</taxon>
        <taxon>Bacillati</taxon>
        <taxon>Bacillota</taxon>
        <taxon>Bacilli</taxon>
        <taxon>Lactobacillales</taxon>
        <taxon>Lactobacillaceae</taxon>
        <taxon>Lentilactobacillus</taxon>
    </lineage>
</organism>
<keyword evidence="6 7" id="KW-0472">Membrane</keyword>
<evidence type="ECO:0000256" key="5">
    <source>
        <dbReference type="ARBA" id="ARBA00022989"/>
    </source>
</evidence>
<dbReference type="Pfam" id="PF00535">
    <property type="entry name" value="Glycos_transf_2"/>
    <property type="match status" value="1"/>
</dbReference>
<evidence type="ECO:0000256" key="2">
    <source>
        <dbReference type="ARBA" id="ARBA00022676"/>
    </source>
</evidence>
<keyword evidence="5 7" id="KW-1133">Transmembrane helix</keyword>
<dbReference type="AlphaFoldDB" id="A0A4R5NTR5"/>
<dbReference type="Proteomes" id="UP000295181">
    <property type="component" value="Unassembled WGS sequence"/>
</dbReference>
<dbReference type="InterPro" id="IPR001173">
    <property type="entry name" value="Glyco_trans_2-like"/>
</dbReference>
<dbReference type="GO" id="GO:0016757">
    <property type="term" value="F:glycosyltransferase activity"/>
    <property type="evidence" value="ECO:0007669"/>
    <property type="project" value="UniProtKB-KW"/>
</dbReference>
<sequence length="217" mass="24529">MDIWVIIWVFLFISLFSTMGFGILNLFNIFCHKNAEAHYSVDIQRKVKHMYIMMPALNEANEIEATVSRLLRAMSPLPCKTTLIIINDGSDDGTDVKLQRFVGNNRVHILTRKLPHAREGKGKALNDGLKWITTQTHDFKQTVVGVIDSDSKPSFKILLNIFNGFTHSNYDLLQTGISISNIHNFLTLMQEFEFGVPNFLQQIIRMGWGSAIASGNG</sequence>
<evidence type="ECO:0000256" key="7">
    <source>
        <dbReference type="SAM" id="Phobius"/>
    </source>
</evidence>
<dbReference type="PANTHER" id="PTHR43867:SF2">
    <property type="entry name" value="CELLULOSE SYNTHASE CATALYTIC SUBUNIT A [UDP-FORMING]"/>
    <property type="match status" value="1"/>
</dbReference>
<protein>
    <recommendedName>
        <fullName evidence="8">Glycosyltransferase 2-like domain-containing protein</fullName>
    </recommendedName>
</protein>
<dbReference type="Gene3D" id="3.90.550.10">
    <property type="entry name" value="Spore Coat Polysaccharide Biosynthesis Protein SpsA, Chain A"/>
    <property type="match status" value="1"/>
</dbReference>
<feature type="domain" description="Glycosyltransferase 2-like" evidence="8">
    <location>
        <begin position="52"/>
        <end position="200"/>
    </location>
</feature>
<comment type="caution">
    <text evidence="9">The sequence shown here is derived from an EMBL/GenBank/DDBJ whole genome shotgun (WGS) entry which is preliminary data.</text>
</comment>